<keyword evidence="3" id="KW-1185">Reference proteome</keyword>
<keyword evidence="1" id="KW-0472">Membrane</keyword>
<evidence type="ECO:0000313" key="2">
    <source>
        <dbReference type="EMBL" id="KAH7316685.1"/>
    </source>
</evidence>
<accession>A0A8K0SPQ0</accession>
<proteinExistence type="predicted"/>
<name>A0A8K0SPQ0_9HYPO</name>
<organism evidence="2 3">
    <name type="scientific">Stachybotrys elegans</name>
    <dbReference type="NCBI Taxonomy" id="80388"/>
    <lineage>
        <taxon>Eukaryota</taxon>
        <taxon>Fungi</taxon>
        <taxon>Dikarya</taxon>
        <taxon>Ascomycota</taxon>
        <taxon>Pezizomycotina</taxon>
        <taxon>Sordariomycetes</taxon>
        <taxon>Hypocreomycetidae</taxon>
        <taxon>Hypocreales</taxon>
        <taxon>Stachybotryaceae</taxon>
        <taxon>Stachybotrys</taxon>
    </lineage>
</organism>
<evidence type="ECO:0000313" key="3">
    <source>
        <dbReference type="Proteomes" id="UP000813444"/>
    </source>
</evidence>
<keyword evidence="1" id="KW-0812">Transmembrane</keyword>
<dbReference type="EMBL" id="JAGPNK010000008">
    <property type="protein sequence ID" value="KAH7316685.1"/>
    <property type="molecule type" value="Genomic_DNA"/>
</dbReference>
<feature type="transmembrane region" description="Helical" evidence="1">
    <location>
        <begin position="45"/>
        <end position="64"/>
    </location>
</feature>
<comment type="caution">
    <text evidence="2">The sequence shown here is derived from an EMBL/GenBank/DDBJ whole genome shotgun (WGS) entry which is preliminary data.</text>
</comment>
<feature type="transmembrane region" description="Helical" evidence="1">
    <location>
        <begin position="12"/>
        <end position="30"/>
    </location>
</feature>
<keyword evidence="1" id="KW-1133">Transmembrane helix</keyword>
<dbReference type="AlphaFoldDB" id="A0A8K0SPQ0"/>
<protein>
    <submittedName>
        <fullName evidence="2">Uncharacterized protein</fullName>
    </submittedName>
</protein>
<dbReference type="Proteomes" id="UP000813444">
    <property type="component" value="Unassembled WGS sequence"/>
</dbReference>
<evidence type="ECO:0000256" key="1">
    <source>
        <dbReference type="SAM" id="Phobius"/>
    </source>
</evidence>
<sequence>MARLQAQLNQFRWPVPVCIVFATSMALLATPDTRWRDIYMHEYRVSWYIYVGMNCPLNSWFLIITKPSRVLQGHSVFYLHLLLPLFVHRCNTVNLPKPFFCIPC</sequence>
<reference evidence="2" key="1">
    <citation type="journal article" date="2021" name="Nat. Commun.">
        <title>Genetic determinants of endophytism in the Arabidopsis root mycobiome.</title>
        <authorList>
            <person name="Mesny F."/>
            <person name="Miyauchi S."/>
            <person name="Thiergart T."/>
            <person name="Pickel B."/>
            <person name="Atanasova L."/>
            <person name="Karlsson M."/>
            <person name="Huettel B."/>
            <person name="Barry K.W."/>
            <person name="Haridas S."/>
            <person name="Chen C."/>
            <person name="Bauer D."/>
            <person name="Andreopoulos W."/>
            <person name="Pangilinan J."/>
            <person name="LaButti K."/>
            <person name="Riley R."/>
            <person name="Lipzen A."/>
            <person name="Clum A."/>
            <person name="Drula E."/>
            <person name="Henrissat B."/>
            <person name="Kohler A."/>
            <person name="Grigoriev I.V."/>
            <person name="Martin F.M."/>
            <person name="Hacquard S."/>
        </authorList>
    </citation>
    <scope>NUCLEOTIDE SEQUENCE</scope>
    <source>
        <strain evidence="2">MPI-CAGE-CH-0235</strain>
    </source>
</reference>
<gene>
    <name evidence="2" type="ORF">B0I35DRAFT_433756</name>
</gene>